<keyword evidence="2" id="KW-0805">Transcription regulation</keyword>
<proteinExistence type="inferred from homology"/>
<gene>
    <name evidence="6" type="ORF">SAMN04244571_04616</name>
    <name evidence="7" type="ORF">SAMN04244574_04555</name>
</gene>
<dbReference type="EMBL" id="FOSX01000152">
    <property type="protein sequence ID" value="SFL51958.1"/>
    <property type="molecule type" value="Genomic_DNA"/>
</dbReference>
<dbReference type="Pfam" id="PF00126">
    <property type="entry name" value="HTH_1"/>
    <property type="match status" value="1"/>
</dbReference>
<dbReference type="AlphaFoldDB" id="A0A1I4IC33"/>
<dbReference type="InterPro" id="IPR005119">
    <property type="entry name" value="LysR_subst-bd"/>
</dbReference>
<dbReference type="InterPro" id="IPR000847">
    <property type="entry name" value="LysR_HTH_N"/>
</dbReference>
<dbReference type="RefSeq" id="WP_090944555.1">
    <property type="nucleotide sequence ID" value="NZ_FOKJ01000151.1"/>
</dbReference>
<name>A0A1I4IC33_9GAMM</name>
<evidence type="ECO:0000313" key="9">
    <source>
        <dbReference type="Proteomes" id="UP000199579"/>
    </source>
</evidence>
<feature type="domain" description="HTH lysR-type" evidence="5">
    <location>
        <begin position="4"/>
        <end position="61"/>
    </location>
</feature>
<dbReference type="PANTHER" id="PTHR30118">
    <property type="entry name" value="HTH-TYPE TRANSCRIPTIONAL REGULATOR LEUO-RELATED"/>
    <property type="match status" value="1"/>
</dbReference>
<protein>
    <submittedName>
        <fullName evidence="7">Transcriptional regulator, LysR family</fullName>
    </submittedName>
</protein>
<comment type="similarity">
    <text evidence="1">Belongs to the LysR transcriptional regulatory family.</text>
</comment>
<organism evidence="7 9">
    <name type="scientific">Azotobacter beijerinckii</name>
    <dbReference type="NCBI Taxonomy" id="170623"/>
    <lineage>
        <taxon>Bacteria</taxon>
        <taxon>Pseudomonadati</taxon>
        <taxon>Pseudomonadota</taxon>
        <taxon>Gammaproteobacteria</taxon>
        <taxon>Pseudomonadales</taxon>
        <taxon>Pseudomonadaceae</taxon>
        <taxon>Azotobacter</taxon>
    </lineage>
</organism>
<dbReference type="GO" id="GO:0003700">
    <property type="term" value="F:DNA-binding transcription factor activity"/>
    <property type="evidence" value="ECO:0007669"/>
    <property type="project" value="InterPro"/>
</dbReference>
<evidence type="ECO:0000256" key="4">
    <source>
        <dbReference type="ARBA" id="ARBA00023163"/>
    </source>
</evidence>
<evidence type="ECO:0000313" key="6">
    <source>
        <dbReference type="EMBL" id="SFB63967.1"/>
    </source>
</evidence>
<keyword evidence="3" id="KW-0238">DNA-binding</keyword>
<dbReference type="EMBL" id="FOKJ01000151">
    <property type="protein sequence ID" value="SFB63967.1"/>
    <property type="molecule type" value="Genomic_DNA"/>
</dbReference>
<evidence type="ECO:0000313" key="8">
    <source>
        <dbReference type="Proteomes" id="UP000198861"/>
    </source>
</evidence>
<dbReference type="SUPFAM" id="SSF53850">
    <property type="entry name" value="Periplasmic binding protein-like II"/>
    <property type="match status" value="1"/>
</dbReference>
<keyword evidence="4" id="KW-0804">Transcription</keyword>
<reference evidence="7 9" key="2">
    <citation type="submission" date="2016-10" db="EMBL/GenBank/DDBJ databases">
        <authorList>
            <person name="de Groot N.N."/>
        </authorList>
    </citation>
    <scope>NUCLEOTIDE SEQUENCE [LARGE SCALE GENOMIC DNA]</scope>
    <source>
        <strain evidence="7 9">DSM 381</strain>
    </source>
</reference>
<dbReference type="PROSITE" id="PS50931">
    <property type="entry name" value="HTH_LYSR"/>
    <property type="match status" value="1"/>
</dbReference>
<dbReference type="Proteomes" id="UP000198861">
    <property type="component" value="Unassembled WGS sequence"/>
</dbReference>
<evidence type="ECO:0000313" key="7">
    <source>
        <dbReference type="EMBL" id="SFL51958.1"/>
    </source>
</evidence>
<dbReference type="InterPro" id="IPR036388">
    <property type="entry name" value="WH-like_DNA-bd_sf"/>
</dbReference>
<evidence type="ECO:0000259" key="5">
    <source>
        <dbReference type="PROSITE" id="PS50931"/>
    </source>
</evidence>
<dbReference type="Gene3D" id="3.40.190.10">
    <property type="entry name" value="Periplasmic binding protein-like II"/>
    <property type="match status" value="2"/>
</dbReference>
<keyword evidence="8" id="KW-1185">Reference proteome</keyword>
<dbReference type="GO" id="GO:0003677">
    <property type="term" value="F:DNA binding"/>
    <property type="evidence" value="ECO:0007669"/>
    <property type="project" value="UniProtKB-KW"/>
</dbReference>
<dbReference type="InterPro" id="IPR036390">
    <property type="entry name" value="WH_DNA-bd_sf"/>
</dbReference>
<accession>A0A1I4IC33</accession>
<dbReference type="Gene3D" id="1.10.10.10">
    <property type="entry name" value="Winged helix-like DNA-binding domain superfamily/Winged helix DNA-binding domain"/>
    <property type="match status" value="1"/>
</dbReference>
<sequence>MSLPDLNLLVALNVLLEEGSVAAAARRMHLSAPAMSRTLGRIREAVGDPIMVRAGRNLVPTPRALELQEQVRQLVEQATRLFHSGEHFDLAGLERCFTLRANNVLVGDMAARLLQELGREAPRCTLRFVPEVEHDDAALRRNRIDLFIGALPGLEPEAKTQRLFATRFVGLARRDHPLFDGEITPERFAAYPQVSVSRRGRARGPIDEELEKLGLQRDVRLLTPSFHGTIFCLLESDLLLPIPEHALWRLERLGLGLRQFAIPLALKPFEVIQAWHPRFDNDVAHRWLRRTVAQVCLDLCASSAPLV</sequence>
<dbReference type="CDD" id="cd08460">
    <property type="entry name" value="PBP2_DntR_like_1"/>
    <property type="match status" value="1"/>
</dbReference>
<evidence type="ECO:0000256" key="3">
    <source>
        <dbReference type="ARBA" id="ARBA00023125"/>
    </source>
</evidence>
<dbReference type="PANTHER" id="PTHR30118:SF15">
    <property type="entry name" value="TRANSCRIPTIONAL REGULATORY PROTEIN"/>
    <property type="match status" value="1"/>
</dbReference>
<evidence type="ECO:0000256" key="1">
    <source>
        <dbReference type="ARBA" id="ARBA00009437"/>
    </source>
</evidence>
<reference evidence="6 8" key="1">
    <citation type="submission" date="2016-10" db="EMBL/GenBank/DDBJ databases">
        <authorList>
            <person name="Varghese N."/>
            <person name="Submissions S."/>
        </authorList>
    </citation>
    <scope>NUCLEOTIDE SEQUENCE [LARGE SCALE GENOMIC DNA]</scope>
    <source>
        <strain evidence="6 8">DSM 282</strain>
    </source>
</reference>
<dbReference type="Pfam" id="PF03466">
    <property type="entry name" value="LysR_substrate"/>
    <property type="match status" value="1"/>
</dbReference>
<dbReference type="Proteomes" id="UP000199579">
    <property type="component" value="Unassembled WGS sequence"/>
</dbReference>
<dbReference type="InterPro" id="IPR050389">
    <property type="entry name" value="LysR-type_TF"/>
</dbReference>
<dbReference type="SUPFAM" id="SSF46785">
    <property type="entry name" value="Winged helix' DNA-binding domain"/>
    <property type="match status" value="1"/>
</dbReference>
<evidence type="ECO:0000256" key="2">
    <source>
        <dbReference type="ARBA" id="ARBA00023015"/>
    </source>
</evidence>